<dbReference type="InParanoid" id="A0A0P0WN24"/>
<organism evidence="1 2">
    <name type="scientific">Oryza sativa subsp. japonica</name>
    <name type="common">Rice</name>
    <dbReference type="NCBI Taxonomy" id="39947"/>
    <lineage>
        <taxon>Eukaryota</taxon>
        <taxon>Viridiplantae</taxon>
        <taxon>Streptophyta</taxon>
        <taxon>Embryophyta</taxon>
        <taxon>Tracheophyta</taxon>
        <taxon>Spermatophyta</taxon>
        <taxon>Magnoliopsida</taxon>
        <taxon>Liliopsida</taxon>
        <taxon>Poales</taxon>
        <taxon>Poaceae</taxon>
        <taxon>BOP clade</taxon>
        <taxon>Oryzoideae</taxon>
        <taxon>Oryzeae</taxon>
        <taxon>Oryzinae</taxon>
        <taxon>Oryza</taxon>
        <taxon>Oryza sativa</taxon>
    </lineage>
</organism>
<keyword evidence="2" id="KW-1185">Reference proteome</keyword>
<dbReference type="InterPro" id="IPR023696">
    <property type="entry name" value="Ureohydrolase_dom_sf"/>
</dbReference>
<dbReference type="Gramene" id="Os05t0440632-00">
    <property type="protein sequence ID" value="Os05t0440632-00"/>
    <property type="gene ID" value="Os05g0440632"/>
</dbReference>
<proteinExistence type="predicted"/>
<dbReference type="STRING" id="39947.A0A0P0WN24"/>
<dbReference type="eggNOG" id="KOG1343">
    <property type="taxonomic scope" value="Eukaryota"/>
</dbReference>
<dbReference type="EMBL" id="AP014961">
    <property type="protein sequence ID" value="BAS94239.1"/>
    <property type="molecule type" value="Genomic_DNA"/>
</dbReference>
<evidence type="ECO:0000313" key="1">
    <source>
        <dbReference type="EMBL" id="BAS94239.1"/>
    </source>
</evidence>
<reference evidence="2" key="1">
    <citation type="journal article" date="2005" name="Nature">
        <title>The map-based sequence of the rice genome.</title>
        <authorList>
            <consortium name="International rice genome sequencing project (IRGSP)"/>
            <person name="Matsumoto T."/>
            <person name="Wu J."/>
            <person name="Kanamori H."/>
            <person name="Katayose Y."/>
            <person name="Fujisawa M."/>
            <person name="Namiki N."/>
            <person name="Mizuno H."/>
            <person name="Yamamoto K."/>
            <person name="Antonio B.A."/>
            <person name="Baba T."/>
            <person name="Sakata K."/>
            <person name="Nagamura Y."/>
            <person name="Aoki H."/>
            <person name="Arikawa K."/>
            <person name="Arita K."/>
            <person name="Bito T."/>
            <person name="Chiden Y."/>
            <person name="Fujitsuka N."/>
            <person name="Fukunaka R."/>
            <person name="Hamada M."/>
            <person name="Harada C."/>
            <person name="Hayashi A."/>
            <person name="Hijishita S."/>
            <person name="Honda M."/>
            <person name="Hosokawa S."/>
            <person name="Ichikawa Y."/>
            <person name="Idonuma A."/>
            <person name="Iijima M."/>
            <person name="Ikeda M."/>
            <person name="Ikeno M."/>
            <person name="Ito K."/>
            <person name="Ito S."/>
            <person name="Ito T."/>
            <person name="Ito Y."/>
            <person name="Ito Y."/>
            <person name="Iwabuchi A."/>
            <person name="Kamiya K."/>
            <person name="Karasawa W."/>
            <person name="Kurita K."/>
            <person name="Katagiri S."/>
            <person name="Kikuta A."/>
            <person name="Kobayashi H."/>
            <person name="Kobayashi N."/>
            <person name="Machita K."/>
            <person name="Maehara T."/>
            <person name="Masukawa M."/>
            <person name="Mizubayashi T."/>
            <person name="Mukai Y."/>
            <person name="Nagasaki H."/>
            <person name="Nagata Y."/>
            <person name="Naito S."/>
            <person name="Nakashima M."/>
            <person name="Nakama Y."/>
            <person name="Nakamichi Y."/>
            <person name="Nakamura M."/>
            <person name="Meguro A."/>
            <person name="Negishi M."/>
            <person name="Ohta I."/>
            <person name="Ohta T."/>
            <person name="Okamoto M."/>
            <person name="Ono N."/>
            <person name="Saji S."/>
            <person name="Sakaguchi M."/>
            <person name="Sakai K."/>
            <person name="Shibata M."/>
            <person name="Shimokawa T."/>
            <person name="Song J."/>
            <person name="Takazaki Y."/>
            <person name="Terasawa K."/>
            <person name="Tsugane M."/>
            <person name="Tsuji K."/>
            <person name="Ueda S."/>
            <person name="Waki K."/>
            <person name="Yamagata H."/>
            <person name="Yamamoto M."/>
            <person name="Yamamoto S."/>
            <person name="Yamane H."/>
            <person name="Yoshiki S."/>
            <person name="Yoshihara R."/>
            <person name="Yukawa K."/>
            <person name="Zhong H."/>
            <person name="Yano M."/>
            <person name="Yuan Q."/>
            <person name="Ouyang S."/>
            <person name="Liu J."/>
            <person name="Jones K.M."/>
            <person name="Gansberger K."/>
            <person name="Moffat K."/>
            <person name="Hill J."/>
            <person name="Bera J."/>
            <person name="Fadrosh D."/>
            <person name="Jin S."/>
            <person name="Johri S."/>
            <person name="Kim M."/>
            <person name="Overton L."/>
            <person name="Reardon M."/>
            <person name="Tsitrin T."/>
            <person name="Vuong H."/>
            <person name="Weaver B."/>
            <person name="Ciecko A."/>
            <person name="Tallon L."/>
            <person name="Jackson J."/>
            <person name="Pai G."/>
            <person name="Aken S.V."/>
            <person name="Utterback T."/>
            <person name="Reidmuller S."/>
            <person name="Feldblyum T."/>
            <person name="Hsiao J."/>
            <person name="Zismann V."/>
            <person name="Iobst S."/>
            <person name="de Vazeille A.R."/>
            <person name="Buell C.R."/>
            <person name="Ying K."/>
            <person name="Li Y."/>
            <person name="Lu T."/>
            <person name="Huang Y."/>
            <person name="Zhao Q."/>
            <person name="Feng Q."/>
            <person name="Zhang L."/>
            <person name="Zhu J."/>
            <person name="Weng Q."/>
            <person name="Mu J."/>
            <person name="Lu Y."/>
            <person name="Fan D."/>
            <person name="Liu Y."/>
            <person name="Guan J."/>
            <person name="Zhang Y."/>
            <person name="Yu S."/>
            <person name="Liu X."/>
            <person name="Zhang Y."/>
            <person name="Hong G."/>
            <person name="Han B."/>
            <person name="Choisne N."/>
            <person name="Demange N."/>
            <person name="Orjeda G."/>
            <person name="Samain S."/>
            <person name="Cattolico L."/>
            <person name="Pelletier E."/>
            <person name="Couloux A."/>
            <person name="Segurens B."/>
            <person name="Wincker P."/>
            <person name="D'Hont A."/>
            <person name="Scarpelli C."/>
            <person name="Weissenbach J."/>
            <person name="Salanoubat M."/>
            <person name="Quetier F."/>
            <person name="Yu Y."/>
            <person name="Kim H.R."/>
            <person name="Rambo T."/>
            <person name="Currie J."/>
            <person name="Collura K."/>
            <person name="Luo M."/>
            <person name="Yang T."/>
            <person name="Ammiraju J.S.S."/>
            <person name="Engler F."/>
            <person name="Soderlund C."/>
            <person name="Wing R.A."/>
            <person name="Palmer L.E."/>
            <person name="de la Bastide M."/>
            <person name="Spiegel L."/>
            <person name="Nascimento L."/>
            <person name="Zutavern T."/>
            <person name="O'Shaughnessy A."/>
            <person name="Dike S."/>
            <person name="Dedhia N."/>
            <person name="Preston R."/>
            <person name="Balija V."/>
            <person name="McCombie W.R."/>
            <person name="Chow T."/>
            <person name="Chen H."/>
            <person name="Chung M."/>
            <person name="Chen C."/>
            <person name="Shaw J."/>
            <person name="Wu H."/>
            <person name="Hsiao K."/>
            <person name="Chao Y."/>
            <person name="Chu M."/>
            <person name="Cheng C."/>
            <person name="Hour A."/>
            <person name="Lee P."/>
            <person name="Lin S."/>
            <person name="Lin Y."/>
            <person name="Liou J."/>
            <person name="Liu S."/>
            <person name="Hsing Y."/>
            <person name="Raghuvanshi S."/>
            <person name="Mohanty A."/>
            <person name="Bharti A.K."/>
            <person name="Gaur A."/>
            <person name="Gupta V."/>
            <person name="Kumar D."/>
            <person name="Ravi V."/>
            <person name="Vij S."/>
            <person name="Kapur A."/>
            <person name="Khurana P."/>
            <person name="Khurana P."/>
            <person name="Khurana J.P."/>
            <person name="Tyagi A.K."/>
            <person name="Gaikwad K."/>
            <person name="Singh A."/>
            <person name="Dalal V."/>
            <person name="Srivastava S."/>
            <person name="Dixit A."/>
            <person name="Pal A.K."/>
            <person name="Ghazi I.A."/>
            <person name="Yadav M."/>
            <person name="Pandit A."/>
            <person name="Bhargava A."/>
            <person name="Sureshbabu K."/>
            <person name="Batra K."/>
            <person name="Sharma T.R."/>
            <person name="Mohapatra T."/>
            <person name="Singh N.K."/>
            <person name="Messing J."/>
            <person name="Nelson A.B."/>
            <person name="Fuks G."/>
            <person name="Kavchok S."/>
            <person name="Keizer G."/>
            <person name="Linton E."/>
            <person name="Llaca V."/>
            <person name="Song R."/>
            <person name="Tanyolac B."/>
            <person name="Young S."/>
            <person name="Ho-Il K."/>
            <person name="Hahn J.H."/>
            <person name="Sangsakoo G."/>
            <person name="Vanavichit A."/>
            <person name="de Mattos Luiz.A.T."/>
            <person name="Zimmer P.D."/>
            <person name="Malone G."/>
            <person name="Dellagostin O."/>
            <person name="de Oliveira A.C."/>
            <person name="Bevan M."/>
            <person name="Bancroft I."/>
            <person name="Minx P."/>
            <person name="Cordum H."/>
            <person name="Wilson R."/>
            <person name="Cheng Z."/>
            <person name="Jin W."/>
            <person name="Jiang J."/>
            <person name="Leong S.A."/>
            <person name="Iwama H."/>
            <person name="Gojobori T."/>
            <person name="Itoh T."/>
            <person name="Niimura Y."/>
            <person name="Fujii Y."/>
            <person name="Habara T."/>
            <person name="Sakai H."/>
            <person name="Sato Y."/>
            <person name="Wilson G."/>
            <person name="Kumar K."/>
            <person name="McCouch S."/>
            <person name="Juretic N."/>
            <person name="Hoen D."/>
            <person name="Wright S."/>
            <person name="Bruskiewich R."/>
            <person name="Bureau T."/>
            <person name="Miyao A."/>
            <person name="Hirochika H."/>
            <person name="Nishikawa T."/>
            <person name="Kadowaki K."/>
            <person name="Sugiura M."/>
            <person name="Burr B."/>
            <person name="Sasaki T."/>
        </authorList>
    </citation>
    <scope>NUCLEOTIDE SEQUENCE [LARGE SCALE GENOMIC DNA]</scope>
    <source>
        <strain evidence="2">cv. Nipponbare</strain>
    </source>
</reference>
<protein>
    <submittedName>
        <fullName evidence="1">Os05g0440632 protein</fullName>
    </submittedName>
</protein>
<reference evidence="1 2" key="3">
    <citation type="journal article" date="2013" name="Rice">
        <title>Improvement of the Oryza sativa Nipponbare reference genome using next generation sequence and optical map data.</title>
        <authorList>
            <person name="Kawahara Y."/>
            <person name="de la Bastide M."/>
            <person name="Hamilton J.P."/>
            <person name="Kanamori H."/>
            <person name="McCombie W.R."/>
            <person name="Ouyang S."/>
            <person name="Schwartz D.C."/>
            <person name="Tanaka T."/>
            <person name="Wu J."/>
            <person name="Zhou S."/>
            <person name="Childs K.L."/>
            <person name="Davidson R.M."/>
            <person name="Lin H."/>
            <person name="Quesada-Ocampo L."/>
            <person name="Vaillancourt B."/>
            <person name="Sakai H."/>
            <person name="Lee S.S."/>
            <person name="Kim J."/>
            <person name="Numa H."/>
            <person name="Itoh T."/>
            <person name="Buell C.R."/>
            <person name="Matsumoto T."/>
        </authorList>
    </citation>
    <scope>NUCLEOTIDE SEQUENCE [LARGE SCALE GENOMIC DNA]</scope>
    <source>
        <strain evidence="2">cv. Nipponbare</strain>
    </source>
</reference>
<evidence type="ECO:0000313" key="2">
    <source>
        <dbReference type="Proteomes" id="UP000059680"/>
    </source>
</evidence>
<gene>
    <name evidence="1" type="ordered locus">Os05g0440632</name>
    <name evidence="1" type="ORF">OSNPB_050440632</name>
</gene>
<reference evidence="1 2" key="2">
    <citation type="journal article" date="2013" name="Plant Cell Physiol.">
        <title>Rice Annotation Project Database (RAP-DB): an integrative and interactive database for rice genomics.</title>
        <authorList>
            <person name="Sakai H."/>
            <person name="Lee S.S."/>
            <person name="Tanaka T."/>
            <person name="Numa H."/>
            <person name="Kim J."/>
            <person name="Kawahara Y."/>
            <person name="Wakimoto H."/>
            <person name="Yang C.C."/>
            <person name="Iwamoto M."/>
            <person name="Abe T."/>
            <person name="Yamada Y."/>
            <person name="Muto A."/>
            <person name="Inokuchi H."/>
            <person name="Ikemura T."/>
            <person name="Matsumoto T."/>
            <person name="Sasaki T."/>
            <person name="Itoh T."/>
        </authorList>
    </citation>
    <scope>NUCLEOTIDE SEQUENCE [LARGE SCALE GENOMIC DNA]</scope>
    <source>
        <strain evidence="2">cv. Nipponbare</strain>
    </source>
</reference>
<dbReference type="AlphaFoldDB" id="A0A0P0WN24"/>
<accession>A0A0P0WN24</accession>
<name>A0A0P0WN24_ORYSJ</name>
<sequence>MASSSVAATAAEPGPHAAGEKVAAAAVFWHEGMLAHDAGRGVFGRGLDPGFLDVLDHHPENADRVRNMVSILRRGPIARFLSWHSGRPAHAAELLSFHSAAAAAPRAAPPAGHPWRHHHPLATATTRKGKLHKLDRWNGFHAEF</sequence>
<dbReference type="Proteomes" id="UP000059680">
    <property type="component" value="Chromosome 5"/>
</dbReference>
<dbReference type="SUPFAM" id="SSF52768">
    <property type="entry name" value="Arginase/deacetylase"/>
    <property type="match status" value="1"/>
</dbReference>
<dbReference type="PaxDb" id="39947-A0A0P0WN24"/>